<organism evidence="2 3">
    <name type="scientific">Aegilops tauschii subsp. strangulata</name>
    <name type="common">Goatgrass</name>
    <dbReference type="NCBI Taxonomy" id="200361"/>
    <lineage>
        <taxon>Eukaryota</taxon>
        <taxon>Viridiplantae</taxon>
        <taxon>Streptophyta</taxon>
        <taxon>Embryophyta</taxon>
        <taxon>Tracheophyta</taxon>
        <taxon>Spermatophyta</taxon>
        <taxon>Magnoliopsida</taxon>
        <taxon>Liliopsida</taxon>
        <taxon>Poales</taxon>
        <taxon>Poaceae</taxon>
        <taxon>BOP clade</taxon>
        <taxon>Pooideae</taxon>
        <taxon>Triticodae</taxon>
        <taxon>Triticeae</taxon>
        <taxon>Triticinae</taxon>
        <taxon>Aegilops</taxon>
    </lineage>
</organism>
<keyword evidence="3" id="KW-1185">Reference proteome</keyword>
<dbReference type="Proteomes" id="UP000015105">
    <property type="component" value="Chromosome 7D"/>
</dbReference>
<proteinExistence type="predicted"/>
<reference evidence="2" key="4">
    <citation type="submission" date="2019-03" db="UniProtKB">
        <authorList>
            <consortium name="EnsemblPlants"/>
        </authorList>
    </citation>
    <scope>IDENTIFICATION</scope>
</reference>
<reference evidence="3" key="2">
    <citation type="journal article" date="2017" name="Nat. Plants">
        <title>The Aegilops tauschii genome reveals multiple impacts of transposons.</title>
        <authorList>
            <person name="Zhao G."/>
            <person name="Zou C."/>
            <person name="Li K."/>
            <person name="Wang K."/>
            <person name="Li T."/>
            <person name="Gao L."/>
            <person name="Zhang X."/>
            <person name="Wang H."/>
            <person name="Yang Z."/>
            <person name="Liu X."/>
            <person name="Jiang W."/>
            <person name="Mao L."/>
            <person name="Kong X."/>
            <person name="Jiao Y."/>
            <person name="Jia J."/>
        </authorList>
    </citation>
    <scope>NUCLEOTIDE SEQUENCE [LARGE SCALE GENOMIC DNA]</scope>
    <source>
        <strain evidence="3">cv. AL8/78</strain>
    </source>
</reference>
<dbReference type="AlphaFoldDB" id="A0A453QJQ0"/>
<reference evidence="2" key="3">
    <citation type="journal article" date="2017" name="Nature">
        <title>Genome sequence of the progenitor of the wheat D genome Aegilops tauschii.</title>
        <authorList>
            <person name="Luo M.C."/>
            <person name="Gu Y.Q."/>
            <person name="Puiu D."/>
            <person name="Wang H."/>
            <person name="Twardziok S.O."/>
            <person name="Deal K.R."/>
            <person name="Huo N."/>
            <person name="Zhu T."/>
            <person name="Wang L."/>
            <person name="Wang Y."/>
            <person name="McGuire P.E."/>
            <person name="Liu S."/>
            <person name="Long H."/>
            <person name="Ramasamy R.K."/>
            <person name="Rodriguez J.C."/>
            <person name="Van S.L."/>
            <person name="Yuan L."/>
            <person name="Wang Z."/>
            <person name="Xia Z."/>
            <person name="Xiao L."/>
            <person name="Anderson O.D."/>
            <person name="Ouyang S."/>
            <person name="Liang Y."/>
            <person name="Zimin A.V."/>
            <person name="Pertea G."/>
            <person name="Qi P."/>
            <person name="Bennetzen J.L."/>
            <person name="Dai X."/>
            <person name="Dawson M.W."/>
            <person name="Muller H.G."/>
            <person name="Kugler K."/>
            <person name="Rivarola-Duarte L."/>
            <person name="Spannagl M."/>
            <person name="Mayer K.F.X."/>
            <person name="Lu F.H."/>
            <person name="Bevan M.W."/>
            <person name="Leroy P."/>
            <person name="Li P."/>
            <person name="You F.M."/>
            <person name="Sun Q."/>
            <person name="Liu Z."/>
            <person name="Lyons E."/>
            <person name="Wicker T."/>
            <person name="Salzberg S.L."/>
            <person name="Devos K.M."/>
            <person name="Dvorak J."/>
        </authorList>
    </citation>
    <scope>NUCLEOTIDE SEQUENCE [LARGE SCALE GENOMIC DNA]</scope>
    <source>
        <strain evidence="2">cv. AL8/78</strain>
    </source>
</reference>
<sequence>MVNIYLMYRKLLCVAVDFFFMFWFSHLFLLICRCLLESGRNRAISLVCAKVPVTIRDLGCTCKTFPNYFDVLSTFVKNYIGE</sequence>
<evidence type="ECO:0000313" key="3">
    <source>
        <dbReference type="Proteomes" id="UP000015105"/>
    </source>
</evidence>
<name>A0A453QJQ0_AEGTS</name>
<keyword evidence="1" id="KW-0472">Membrane</keyword>
<dbReference type="EnsemblPlants" id="AET7Gv20178500.1">
    <property type="protein sequence ID" value="AET7Gv20178500.1"/>
    <property type="gene ID" value="AET7Gv20178500"/>
</dbReference>
<dbReference type="Gramene" id="AET7Gv20178500.1">
    <property type="protein sequence ID" value="AET7Gv20178500.1"/>
    <property type="gene ID" value="AET7Gv20178500"/>
</dbReference>
<evidence type="ECO:0000313" key="2">
    <source>
        <dbReference type="EnsemblPlants" id="AET7Gv20178500.1"/>
    </source>
</evidence>
<protein>
    <submittedName>
        <fullName evidence="2">Uncharacterized protein</fullName>
    </submittedName>
</protein>
<keyword evidence="1" id="KW-0812">Transmembrane</keyword>
<evidence type="ECO:0000256" key="1">
    <source>
        <dbReference type="SAM" id="Phobius"/>
    </source>
</evidence>
<keyword evidence="1" id="KW-1133">Transmembrane helix</keyword>
<reference evidence="2" key="5">
    <citation type="journal article" date="2021" name="G3 (Bethesda)">
        <title>Aegilops tauschii genome assembly Aet v5.0 features greater sequence contiguity and improved annotation.</title>
        <authorList>
            <person name="Wang L."/>
            <person name="Zhu T."/>
            <person name="Rodriguez J.C."/>
            <person name="Deal K.R."/>
            <person name="Dubcovsky J."/>
            <person name="McGuire P.E."/>
            <person name="Lux T."/>
            <person name="Spannagl M."/>
            <person name="Mayer K.F.X."/>
            <person name="Baldrich P."/>
            <person name="Meyers B.C."/>
            <person name="Huo N."/>
            <person name="Gu Y.Q."/>
            <person name="Zhou H."/>
            <person name="Devos K.M."/>
            <person name="Bennetzen J.L."/>
            <person name="Unver T."/>
            <person name="Budak H."/>
            <person name="Gulick P.J."/>
            <person name="Galiba G."/>
            <person name="Kalapos B."/>
            <person name="Nelson D.R."/>
            <person name="Li P."/>
            <person name="You F.M."/>
            <person name="Luo M.C."/>
            <person name="Dvorak J."/>
        </authorList>
    </citation>
    <scope>NUCLEOTIDE SEQUENCE [LARGE SCALE GENOMIC DNA]</scope>
    <source>
        <strain evidence="2">cv. AL8/78</strain>
    </source>
</reference>
<accession>A0A453QJQ0</accession>
<reference evidence="3" key="1">
    <citation type="journal article" date="2014" name="Science">
        <title>Ancient hybridizations among the ancestral genomes of bread wheat.</title>
        <authorList>
            <consortium name="International Wheat Genome Sequencing Consortium,"/>
            <person name="Marcussen T."/>
            <person name="Sandve S.R."/>
            <person name="Heier L."/>
            <person name="Spannagl M."/>
            <person name="Pfeifer M."/>
            <person name="Jakobsen K.S."/>
            <person name="Wulff B.B."/>
            <person name="Steuernagel B."/>
            <person name="Mayer K.F."/>
            <person name="Olsen O.A."/>
        </authorList>
    </citation>
    <scope>NUCLEOTIDE SEQUENCE [LARGE SCALE GENOMIC DNA]</scope>
    <source>
        <strain evidence="3">cv. AL8/78</strain>
    </source>
</reference>
<feature type="transmembrane region" description="Helical" evidence="1">
    <location>
        <begin position="12"/>
        <end position="31"/>
    </location>
</feature>